<reference evidence="2 3" key="1">
    <citation type="journal article" date="2014" name="PLoS Genet.">
        <title>Analysis of the Phlebiopsis gigantea genome, transcriptome and secretome provides insight into its pioneer colonization strategies of wood.</title>
        <authorList>
            <person name="Hori C."/>
            <person name="Ishida T."/>
            <person name="Igarashi K."/>
            <person name="Samejima M."/>
            <person name="Suzuki H."/>
            <person name="Master E."/>
            <person name="Ferreira P."/>
            <person name="Ruiz-Duenas F.J."/>
            <person name="Held B."/>
            <person name="Canessa P."/>
            <person name="Larrondo L.F."/>
            <person name="Schmoll M."/>
            <person name="Druzhinina I.S."/>
            <person name="Kubicek C.P."/>
            <person name="Gaskell J.A."/>
            <person name="Kersten P."/>
            <person name="St John F."/>
            <person name="Glasner J."/>
            <person name="Sabat G."/>
            <person name="Splinter BonDurant S."/>
            <person name="Syed K."/>
            <person name="Yadav J."/>
            <person name="Mgbeahuruike A.C."/>
            <person name="Kovalchuk A."/>
            <person name="Asiegbu F.O."/>
            <person name="Lackner G."/>
            <person name="Hoffmeister D."/>
            <person name="Rencoret J."/>
            <person name="Gutierrez A."/>
            <person name="Sun H."/>
            <person name="Lindquist E."/>
            <person name="Barry K."/>
            <person name="Riley R."/>
            <person name="Grigoriev I.V."/>
            <person name="Henrissat B."/>
            <person name="Kues U."/>
            <person name="Berka R.M."/>
            <person name="Martinez A.T."/>
            <person name="Covert S.F."/>
            <person name="Blanchette R.A."/>
            <person name="Cullen D."/>
        </authorList>
    </citation>
    <scope>NUCLEOTIDE SEQUENCE [LARGE SCALE GENOMIC DNA]</scope>
    <source>
        <strain evidence="2 3">11061_1 CR5-6</strain>
    </source>
</reference>
<evidence type="ECO:0000313" key="3">
    <source>
        <dbReference type="Proteomes" id="UP000053257"/>
    </source>
</evidence>
<feature type="compositionally biased region" description="Polar residues" evidence="1">
    <location>
        <begin position="1"/>
        <end position="34"/>
    </location>
</feature>
<evidence type="ECO:0000313" key="2">
    <source>
        <dbReference type="EMBL" id="KIP10872.1"/>
    </source>
</evidence>
<dbReference type="Proteomes" id="UP000053257">
    <property type="component" value="Unassembled WGS sequence"/>
</dbReference>
<keyword evidence="3" id="KW-1185">Reference proteome</keyword>
<organism evidence="2 3">
    <name type="scientific">Phlebiopsis gigantea (strain 11061_1 CR5-6)</name>
    <name type="common">White-rot fungus</name>
    <name type="synonym">Peniophora gigantea</name>
    <dbReference type="NCBI Taxonomy" id="745531"/>
    <lineage>
        <taxon>Eukaryota</taxon>
        <taxon>Fungi</taxon>
        <taxon>Dikarya</taxon>
        <taxon>Basidiomycota</taxon>
        <taxon>Agaricomycotina</taxon>
        <taxon>Agaricomycetes</taxon>
        <taxon>Polyporales</taxon>
        <taxon>Phanerochaetaceae</taxon>
        <taxon>Phlebiopsis</taxon>
    </lineage>
</organism>
<feature type="region of interest" description="Disordered" evidence="1">
    <location>
        <begin position="1"/>
        <end position="92"/>
    </location>
</feature>
<dbReference type="AlphaFoldDB" id="A0A0C3SCF5"/>
<sequence length="163" mass="17311">MTIDSRSASLKHQTDSRQSNFHATTQVTVASTRSPHMPSALASDEDTGPNHIPSWPRAVYTNTSMSQDSDMSPAQHPGQSIPGGNTASVYTSHLLPSPESAIAALSRTRAEQRSGALSNSDCVGIQRDVQHTAMATALIPGPSAPYHSDGTDEPGWIDDSWNS</sequence>
<feature type="compositionally biased region" description="Polar residues" evidence="1">
    <location>
        <begin position="82"/>
        <end position="91"/>
    </location>
</feature>
<proteinExistence type="predicted"/>
<evidence type="ECO:0000256" key="1">
    <source>
        <dbReference type="SAM" id="MobiDB-lite"/>
    </source>
</evidence>
<protein>
    <submittedName>
        <fullName evidence="2">Uncharacterized protein</fullName>
    </submittedName>
</protein>
<feature type="compositionally biased region" description="Polar residues" evidence="1">
    <location>
        <begin position="60"/>
        <end position="72"/>
    </location>
</feature>
<gene>
    <name evidence="2" type="ORF">PHLGIDRAFT_184336</name>
</gene>
<dbReference type="HOGENOM" id="CLU_1627686_0_0_1"/>
<accession>A0A0C3SCF5</accession>
<dbReference type="EMBL" id="KN840450">
    <property type="protein sequence ID" value="KIP10872.1"/>
    <property type="molecule type" value="Genomic_DNA"/>
</dbReference>
<feature type="region of interest" description="Disordered" evidence="1">
    <location>
        <begin position="135"/>
        <end position="163"/>
    </location>
</feature>
<name>A0A0C3SCF5_PHLG1</name>